<name>A0AAD4R343_9BILA</name>
<dbReference type="GO" id="GO:0016705">
    <property type="term" value="F:oxidoreductase activity, acting on paired donors, with incorporation or reduction of molecular oxygen"/>
    <property type="evidence" value="ECO:0007669"/>
    <property type="project" value="InterPro"/>
</dbReference>
<sequence>MSRIRTIQLTVLLLIAITTLLTPVLTDDCTYNMCTSQADCDKCHPVEFTWGCKKCCFYTRKDLPPGPIPLPIVGNLPQIVKANAPEDAFNAWEKKYGPVYTYWLG</sequence>
<dbReference type="Pfam" id="PF00067">
    <property type="entry name" value="p450"/>
    <property type="match status" value="1"/>
</dbReference>
<comment type="similarity">
    <text evidence="1">Belongs to the cytochrome P450 family.</text>
</comment>
<dbReference type="AlphaFoldDB" id="A0AAD4R343"/>
<proteinExistence type="inferred from homology"/>
<dbReference type="GO" id="GO:0020037">
    <property type="term" value="F:heme binding"/>
    <property type="evidence" value="ECO:0007669"/>
    <property type="project" value="InterPro"/>
</dbReference>
<keyword evidence="3" id="KW-0732">Signal</keyword>
<keyword evidence="5" id="KW-1185">Reference proteome</keyword>
<evidence type="ECO:0000256" key="2">
    <source>
        <dbReference type="ARBA" id="ARBA00023033"/>
    </source>
</evidence>
<dbReference type="GO" id="GO:0005506">
    <property type="term" value="F:iron ion binding"/>
    <property type="evidence" value="ECO:0007669"/>
    <property type="project" value="InterPro"/>
</dbReference>
<feature type="signal peptide" evidence="3">
    <location>
        <begin position="1"/>
        <end position="26"/>
    </location>
</feature>
<dbReference type="SUPFAM" id="SSF48264">
    <property type="entry name" value="Cytochrome P450"/>
    <property type="match status" value="1"/>
</dbReference>
<feature type="chain" id="PRO_5042243777" evidence="3">
    <location>
        <begin position="27"/>
        <end position="105"/>
    </location>
</feature>
<protein>
    <submittedName>
        <fullName evidence="4">Cytochrome p450 domain-containing protein</fullName>
    </submittedName>
</protein>
<evidence type="ECO:0000256" key="1">
    <source>
        <dbReference type="ARBA" id="ARBA00010617"/>
    </source>
</evidence>
<dbReference type="Gene3D" id="1.10.630.10">
    <property type="entry name" value="Cytochrome P450"/>
    <property type="match status" value="1"/>
</dbReference>
<comment type="caution">
    <text evidence="4">The sequence shown here is derived from an EMBL/GenBank/DDBJ whole genome shotgun (WGS) entry which is preliminary data.</text>
</comment>
<gene>
    <name evidence="4" type="ORF">DdX_12903</name>
</gene>
<evidence type="ECO:0000313" key="4">
    <source>
        <dbReference type="EMBL" id="KAI1706693.1"/>
    </source>
</evidence>
<keyword evidence="2" id="KW-0560">Oxidoreductase</keyword>
<organism evidence="4 5">
    <name type="scientific">Ditylenchus destructor</name>
    <dbReference type="NCBI Taxonomy" id="166010"/>
    <lineage>
        <taxon>Eukaryota</taxon>
        <taxon>Metazoa</taxon>
        <taxon>Ecdysozoa</taxon>
        <taxon>Nematoda</taxon>
        <taxon>Chromadorea</taxon>
        <taxon>Rhabditida</taxon>
        <taxon>Tylenchina</taxon>
        <taxon>Tylenchomorpha</taxon>
        <taxon>Sphaerularioidea</taxon>
        <taxon>Anguinidae</taxon>
        <taxon>Anguininae</taxon>
        <taxon>Ditylenchus</taxon>
    </lineage>
</organism>
<keyword evidence="2" id="KW-0503">Monooxygenase</keyword>
<dbReference type="EMBL" id="JAKKPZ010000046">
    <property type="protein sequence ID" value="KAI1706693.1"/>
    <property type="molecule type" value="Genomic_DNA"/>
</dbReference>
<dbReference type="GO" id="GO:0004497">
    <property type="term" value="F:monooxygenase activity"/>
    <property type="evidence" value="ECO:0007669"/>
    <property type="project" value="UniProtKB-KW"/>
</dbReference>
<evidence type="ECO:0000313" key="5">
    <source>
        <dbReference type="Proteomes" id="UP001201812"/>
    </source>
</evidence>
<accession>A0AAD4R343</accession>
<evidence type="ECO:0000256" key="3">
    <source>
        <dbReference type="SAM" id="SignalP"/>
    </source>
</evidence>
<dbReference type="InterPro" id="IPR036396">
    <property type="entry name" value="Cyt_P450_sf"/>
</dbReference>
<dbReference type="InterPro" id="IPR001128">
    <property type="entry name" value="Cyt_P450"/>
</dbReference>
<reference evidence="4" key="1">
    <citation type="submission" date="2022-01" db="EMBL/GenBank/DDBJ databases">
        <title>Genome Sequence Resource for Two Populations of Ditylenchus destructor, the Migratory Endoparasitic Phytonematode.</title>
        <authorList>
            <person name="Zhang H."/>
            <person name="Lin R."/>
            <person name="Xie B."/>
        </authorList>
    </citation>
    <scope>NUCLEOTIDE SEQUENCE</scope>
    <source>
        <strain evidence="4">BazhouSP</strain>
    </source>
</reference>
<dbReference type="Proteomes" id="UP001201812">
    <property type="component" value="Unassembled WGS sequence"/>
</dbReference>